<dbReference type="GO" id="GO:0008237">
    <property type="term" value="F:metallopeptidase activity"/>
    <property type="evidence" value="ECO:0007669"/>
    <property type="project" value="InterPro"/>
</dbReference>
<organism evidence="2 3">
    <name type="scientific">Vallitalea pronyensis</name>
    <dbReference type="NCBI Taxonomy" id="1348613"/>
    <lineage>
        <taxon>Bacteria</taxon>
        <taxon>Bacillati</taxon>
        <taxon>Bacillota</taxon>
        <taxon>Clostridia</taxon>
        <taxon>Lachnospirales</taxon>
        <taxon>Vallitaleaceae</taxon>
        <taxon>Vallitalea</taxon>
    </lineage>
</organism>
<gene>
    <name evidence="2" type="ORF">HZI73_17320</name>
</gene>
<dbReference type="InterPro" id="IPR036059">
    <property type="entry name" value="TldD/PmbA_sf"/>
</dbReference>
<evidence type="ECO:0000259" key="1">
    <source>
        <dbReference type="Pfam" id="PF19289"/>
    </source>
</evidence>
<dbReference type="PANTHER" id="PTHR43421">
    <property type="entry name" value="METALLOPROTEASE PMBA"/>
    <property type="match status" value="1"/>
</dbReference>
<dbReference type="InterPro" id="IPR047657">
    <property type="entry name" value="PmbA"/>
</dbReference>
<accession>A0A8J8MLH9</accession>
<evidence type="ECO:0000313" key="3">
    <source>
        <dbReference type="Proteomes" id="UP000683246"/>
    </source>
</evidence>
<dbReference type="InterPro" id="IPR035068">
    <property type="entry name" value="TldD/PmbA_N"/>
</dbReference>
<dbReference type="EMBL" id="CP058649">
    <property type="protein sequence ID" value="QUI23945.1"/>
    <property type="molecule type" value="Genomic_DNA"/>
</dbReference>
<keyword evidence="3" id="KW-1185">Reference proteome</keyword>
<dbReference type="PANTHER" id="PTHR43421:SF1">
    <property type="entry name" value="METALLOPROTEASE PMBA"/>
    <property type="match status" value="1"/>
</dbReference>
<name>A0A8J8MLH9_9FIRM</name>
<dbReference type="Pfam" id="PF19289">
    <property type="entry name" value="PmbA_TldD_3rd"/>
    <property type="match status" value="1"/>
</dbReference>
<proteinExistence type="predicted"/>
<dbReference type="GO" id="GO:0006508">
    <property type="term" value="P:proteolysis"/>
    <property type="evidence" value="ECO:0007669"/>
    <property type="project" value="InterPro"/>
</dbReference>
<dbReference type="InterPro" id="IPR045569">
    <property type="entry name" value="Metalloprtase-TldD/E_C"/>
</dbReference>
<sequence length="429" mass="48870">MIDVIKGLLENNAHLSDWSIHETHTISEELFFIKKALDMNRTKDVRHYRITVYVDINEDDKTYTGMASYRLHPTMNKEEIAQVIENAAFSARFAKNKAFQLVDPSDMQVTTSDQLSKSELTDGILAIRDQLYKSDHYDKGFINSSEIFVNHAYHRIMNSRGVDVSYQNQSCALEVLTQWKEAKEDVEIYEEYNYTDYHTAIEERIEEQLMRAKDKAIARPMPLLKDIPIIMRATEVREILNYYVRHANAMSVYEGVSQFKTGTSIQGDVKGDYVNITLNPMMENSTKSSPVDSDGMILSTFNLITDGILNDYHGSNQYAQYLGIEPTGHIQNMEVGSGSKSYGQIIKEPHIEILSFSSFDMESVSGSFGGEIRLARYFDGENHAVFTGGSLSANIKEVQEKMYFTKEMEQVDYYRGPKALTYVGYIASA</sequence>
<dbReference type="AlphaFoldDB" id="A0A8J8MLH9"/>
<dbReference type="Gene3D" id="3.30.2290.10">
    <property type="entry name" value="PmbA/TldD superfamily"/>
    <property type="match status" value="1"/>
</dbReference>
<dbReference type="Proteomes" id="UP000683246">
    <property type="component" value="Chromosome"/>
</dbReference>
<dbReference type="GO" id="GO:0005829">
    <property type="term" value="C:cytosol"/>
    <property type="evidence" value="ECO:0007669"/>
    <property type="project" value="TreeGrafter"/>
</dbReference>
<dbReference type="KEGG" id="vpy:HZI73_17320"/>
<protein>
    <submittedName>
        <fullName evidence="2">TldD/PmbA family protein</fullName>
    </submittedName>
</protein>
<evidence type="ECO:0000313" key="2">
    <source>
        <dbReference type="EMBL" id="QUI23945.1"/>
    </source>
</evidence>
<feature type="domain" description="Metalloprotease TldD/E C-terminal" evidence="1">
    <location>
        <begin position="227"/>
        <end position="417"/>
    </location>
</feature>
<dbReference type="SUPFAM" id="SSF111283">
    <property type="entry name" value="Putative modulator of DNA gyrase, PmbA/TldD"/>
    <property type="match status" value="1"/>
</dbReference>
<dbReference type="RefSeq" id="WP_212694635.1">
    <property type="nucleotide sequence ID" value="NZ_CP058649.1"/>
</dbReference>
<reference evidence="2" key="1">
    <citation type="submission" date="2020-07" db="EMBL/GenBank/DDBJ databases">
        <title>Vallitalea pronyensis genome.</title>
        <authorList>
            <person name="Postec A."/>
        </authorList>
    </citation>
    <scope>NUCLEOTIDE SEQUENCE</scope>
    <source>
        <strain evidence="2">FatNI3</strain>
    </source>
</reference>